<dbReference type="GO" id="GO:0003677">
    <property type="term" value="F:DNA binding"/>
    <property type="evidence" value="ECO:0007669"/>
    <property type="project" value="UniProtKB-KW"/>
</dbReference>
<gene>
    <name evidence="11" type="ORF">OsI_03822</name>
</gene>
<evidence type="ECO:0000256" key="2">
    <source>
        <dbReference type="ARBA" id="ARBA00006789"/>
    </source>
</evidence>
<evidence type="ECO:0000259" key="10">
    <source>
        <dbReference type="PROSITE" id="PS50848"/>
    </source>
</evidence>
<feature type="compositionally biased region" description="Basic and acidic residues" evidence="9">
    <location>
        <begin position="113"/>
        <end position="141"/>
    </location>
</feature>
<feature type="compositionally biased region" description="Basic residues" evidence="9">
    <location>
        <begin position="92"/>
        <end position="101"/>
    </location>
</feature>
<name>B8A9T3_ORYSI</name>
<keyword evidence="3" id="KW-0805">Transcription regulation</keyword>
<dbReference type="InterPro" id="IPR057993">
    <property type="entry name" value="HD-Zip_IV_C"/>
</dbReference>
<keyword evidence="12" id="KW-1185">Reference proteome</keyword>
<feature type="region of interest" description="Disordered" evidence="9">
    <location>
        <begin position="527"/>
        <end position="561"/>
    </location>
</feature>
<evidence type="ECO:0000256" key="4">
    <source>
        <dbReference type="ARBA" id="ARBA00023054"/>
    </source>
</evidence>
<keyword evidence="7" id="KW-0804">Transcription</keyword>
<feature type="compositionally biased region" description="Basic and acidic residues" evidence="9">
    <location>
        <begin position="234"/>
        <end position="244"/>
    </location>
</feature>
<dbReference type="STRING" id="39946.B8A9T3"/>
<dbReference type="PROSITE" id="PS50848">
    <property type="entry name" value="START"/>
    <property type="match status" value="1"/>
</dbReference>
<comment type="subcellular location">
    <subcellularLocation>
        <location evidence="1">Nucleus</location>
    </subcellularLocation>
</comment>
<keyword evidence="8" id="KW-0539">Nucleus</keyword>
<dbReference type="InterPro" id="IPR001356">
    <property type="entry name" value="HD"/>
</dbReference>
<accession>B8A9T3</accession>
<dbReference type="CDD" id="cd00086">
    <property type="entry name" value="homeodomain"/>
    <property type="match status" value="1"/>
</dbReference>
<dbReference type="AlphaFoldDB" id="B8A9T3"/>
<evidence type="ECO:0000313" key="12">
    <source>
        <dbReference type="Proteomes" id="UP000007015"/>
    </source>
</evidence>
<dbReference type="PANTHER" id="PTHR45654:SF24">
    <property type="entry name" value="HOMEOBOX-LEUCINE ZIPPER PROTEIN GLABRA 2"/>
    <property type="match status" value="1"/>
</dbReference>
<dbReference type="Gene3D" id="1.10.10.60">
    <property type="entry name" value="Homeodomain-like"/>
    <property type="match status" value="1"/>
</dbReference>
<dbReference type="HOGENOM" id="CLU_015002_2_0_1"/>
<dbReference type="EMBL" id="CM000126">
    <property type="protein sequence ID" value="EEC71521.1"/>
    <property type="molecule type" value="Genomic_DNA"/>
</dbReference>
<dbReference type="GO" id="GO:0008289">
    <property type="term" value="F:lipid binding"/>
    <property type="evidence" value="ECO:0007669"/>
    <property type="project" value="InterPro"/>
</dbReference>
<dbReference type="Gene3D" id="3.30.530.20">
    <property type="match status" value="1"/>
</dbReference>
<dbReference type="InterPro" id="IPR042160">
    <property type="entry name" value="HD-Zip_IV"/>
</dbReference>
<feature type="region of interest" description="Disordered" evidence="9">
    <location>
        <begin position="27"/>
        <end position="141"/>
    </location>
</feature>
<dbReference type="SUPFAM" id="SSF55961">
    <property type="entry name" value="Bet v1-like"/>
    <property type="match status" value="2"/>
</dbReference>
<comment type="similarity">
    <text evidence="2">Belongs to the HD-ZIP homeobox family. Class IV subfamily.</text>
</comment>
<organism evidence="11 12">
    <name type="scientific">Oryza sativa subsp. indica</name>
    <name type="common">Rice</name>
    <dbReference type="NCBI Taxonomy" id="39946"/>
    <lineage>
        <taxon>Eukaryota</taxon>
        <taxon>Viridiplantae</taxon>
        <taxon>Streptophyta</taxon>
        <taxon>Embryophyta</taxon>
        <taxon>Tracheophyta</taxon>
        <taxon>Spermatophyta</taxon>
        <taxon>Magnoliopsida</taxon>
        <taxon>Liliopsida</taxon>
        <taxon>Poales</taxon>
        <taxon>Poaceae</taxon>
        <taxon>BOP clade</taxon>
        <taxon>Oryzoideae</taxon>
        <taxon>Oryzeae</taxon>
        <taxon>Oryzinae</taxon>
        <taxon>Oryza</taxon>
        <taxon>Oryza sativa</taxon>
    </lineage>
</organism>
<dbReference type="SMART" id="SM00234">
    <property type="entry name" value="START"/>
    <property type="match status" value="1"/>
</dbReference>
<evidence type="ECO:0000256" key="7">
    <source>
        <dbReference type="ARBA" id="ARBA00023163"/>
    </source>
</evidence>
<evidence type="ECO:0000256" key="5">
    <source>
        <dbReference type="ARBA" id="ARBA00023125"/>
    </source>
</evidence>
<protein>
    <recommendedName>
        <fullName evidence="10">START domain-containing protein</fullName>
    </recommendedName>
</protein>
<sequence length="759" mass="82008">MGTNRPRPRTKDFFAAPALSLTLAGVFGRKNGPAASGGDGVEEGDEEVQAAGEAAVEISSENAGPGCSQSQSGGGSGEDGGHDDDDGEGSNKKRRRKNYHRHTAEQIRIMEALFKESPHPDERQRQQAVQERHENSLLKSELEKLQDEHRAMRELAKKPSRCLNCGVVATSSDAVAAATAADTREQRLRLENAKLKAEIERLRGTPGKSAADGVASPPCSASAGAMQTNSRSPPLHDHDGGFLRHDDDKPRILELATRALDELVGMCSSGEPVWVRGVETGRDILNYDEYVRLFRRDHGGSGDQMAGWTVEASRECGLVYLDTMQLVHTFMDVDKWKDLFPTMISKAATLEMISNREDDGRDGVLQLMYAELQTLTPMVPTRELYFARYCKKLAAERWAIVDVSFDESETGVHASSAVRCWKNPSGCLIEEQNNGRCKMTWVEHTRCRRCTVAPLYRAVTASGVAFGARRWVAALQLQCERMVFAVATNVPTRDSTGVSTLAGRRSVLKLAHRMTSSLCRTTGGSRDMAWRRAPKGGSGGGGDDDIWLTSRENAGDDPGEPQGLIACAAASTWLPVNPTALLDLLRDESRRPEWDVMLPGKSVQSRVNLAKGKDRTNCVTAYAARPEEEEERGGKWVLQDVCTNPCESTIAYAAIDAAALQPVIAGHDSSGVHLLPCGFISVMPDGLESKPAVITASRRGGEASGAGSLVTVAFQVPASPSAAAATLSPDSVEAVTVLVSSTLRNIRKALGCDSCEEEF</sequence>
<keyword evidence="5" id="KW-0238">DNA-binding</keyword>
<feature type="domain" description="START" evidence="10">
    <location>
        <begin position="245"/>
        <end position="484"/>
    </location>
</feature>
<dbReference type="Pfam" id="PF01852">
    <property type="entry name" value="START"/>
    <property type="match status" value="1"/>
</dbReference>
<evidence type="ECO:0000256" key="3">
    <source>
        <dbReference type="ARBA" id="ARBA00023015"/>
    </source>
</evidence>
<feature type="region of interest" description="Disordered" evidence="9">
    <location>
        <begin position="206"/>
        <end position="244"/>
    </location>
</feature>
<evidence type="ECO:0000256" key="8">
    <source>
        <dbReference type="ARBA" id="ARBA00023242"/>
    </source>
</evidence>
<reference evidence="11 12" key="1">
    <citation type="journal article" date="2005" name="PLoS Biol.">
        <title>The genomes of Oryza sativa: a history of duplications.</title>
        <authorList>
            <person name="Yu J."/>
            <person name="Wang J."/>
            <person name="Lin W."/>
            <person name="Li S."/>
            <person name="Li H."/>
            <person name="Zhou J."/>
            <person name="Ni P."/>
            <person name="Dong W."/>
            <person name="Hu S."/>
            <person name="Zeng C."/>
            <person name="Zhang J."/>
            <person name="Zhang Y."/>
            <person name="Li R."/>
            <person name="Xu Z."/>
            <person name="Li S."/>
            <person name="Li X."/>
            <person name="Zheng H."/>
            <person name="Cong L."/>
            <person name="Lin L."/>
            <person name="Yin J."/>
            <person name="Geng J."/>
            <person name="Li G."/>
            <person name="Shi J."/>
            <person name="Liu J."/>
            <person name="Lv H."/>
            <person name="Li J."/>
            <person name="Wang J."/>
            <person name="Deng Y."/>
            <person name="Ran L."/>
            <person name="Shi X."/>
            <person name="Wang X."/>
            <person name="Wu Q."/>
            <person name="Li C."/>
            <person name="Ren X."/>
            <person name="Wang J."/>
            <person name="Wang X."/>
            <person name="Li D."/>
            <person name="Liu D."/>
            <person name="Zhang X."/>
            <person name="Ji Z."/>
            <person name="Zhao W."/>
            <person name="Sun Y."/>
            <person name="Zhang Z."/>
            <person name="Bao J."/>
            <person name="Han Y."/>
            <person name="Dong L."/>
            <person name="Ji J."/>
            <person name="Chen P."/>
            <person name="Wu S."/>
            <person name="Liu J."/>
            <person name="Xiao Y."/>
            <person name="Bu D."/>
            <person name="Tan J."/>
            <person name="Yang L."/>
            <person name="Ye C."/>
            <person name="Zhang J."/>
            <person name="Xu J."/>
            <person name="Zhou Y."/>
            <person name="Yu Y."/>
            <person name="Zhang B."/>
            <person name="Zhuang S."/>
            <person name="Wei H."/>
            <person name="Liu B."/>
            <person name="Lei M."/>
            <person name="Yu H."/>
            <person name="Li Y."/>
            <person name="Xu H."/>
            <person name="Wei S."/>
            <person name="He X."/>
            <person name="Fang L."/>
            <person name="Zhang Z."/>
            <person name="Zhang Y."/>
            <person name="Huang X."/>
            <person name="Su Z."/>
            <person name="Tong W."/>
            <person name="Li J."/>
            <person name="Tong Z."/>
            <person name="Li S."/>
            <person name="Ye J."/>
            <person name="Wang L."/>
            <person name="Fang L."/>
            <person name="Lei T."/>
            <person name="Chen C."/>
            <person name="Chen H."/>
            <person name="Xu Z."/>
            <person name="Li H."/>
            <person name="Huang H."/>
            <person name="Zhang F."/>
            <person name="Xu H."/>
            <person name="Li N."/>
            <person name="Zhao C."/>
            <person name="Li S."/>
            <person name="Dong L."/>
            <person name="Huang Y."/>
            <person name="Li L."/>
            <person name="Xi Y."/>
            <person name="Qi Q."/>
            <person name="Li W."/>
            <person name="Zhang B."/>
            <person name="Hu W."/>
            <person name="Zhang Y."/>
            <person name="Tian X."/>
            <person name="Jiao Y."/>
            <person name="Liang X."/>
            <person name="Jin J."/>
            <person name="Gao L."/>
            <person name="Zheng W."/>
            <person name="Hao B."/>
            <person name="Liu S."/>
            <person name="Wang W."/>
            <person name="Yuan L."/>
            <person name="Cao M."/>
            <person name="McDermott J."/>
            <person name="Samudrala R."/>
            <person name="Wang J."/>
            <person name="Wong G.K."/>
            <person name="Yang H."/>
        </authorList>
    </citation>
    <scope>NUCLEOTIDE SEQUENCE [LARGE SCALE GENOMIC DNA]</scope>
    <source>
        <strain evidence="12">cv. 93-11</strain>
    </source>
</reference>
<dbReference type="Proteomes" id="UP000007015">
    <property type="component" value="Chromosome 1"/>
</dbReference>
<evidence type="ECO:0000256" key="9">
    <source>
        <dbReference type="SAM" id="MobiDB-lite"/>
    </source>
</evidence>
<dbReference type="CDD" id="cd08875">
    <property type="entry name" value="START_ArGLABRA2_like"/>
    <property type="match status" value="1"/>
</dbReference>
<dbReference type="Pfam" id="PF25797">
    <property type="entry name" value="PDF2_C"/>
    <property type="match status" value="1"/>
</dbReference>
<evidence type="ECO:0000256" key="1">
    <source>
        <dbReference type="ARBA" id="ARBA00004123"/>
    </source>
</evidence>
<dbReference type="OMA" id="SYHTWTK"/>
<keyword evidence="4" id="KW-0175">Coiled coil</keyword>
<proteinExistence type="inferred from homology"/>
<evidence type="ECO:0000256" key="6">
    <source>
        <dbReference type="ARBA" id="ARBA00023155"/>
    </source>
</evidence>
<keyword evidence="6" id="KW-0371">Homeobox</keyword>
<dbReference type="PANTHER" id="PTHR45654">
    <property type="entry name" value="HOMEOBOX-LEUCINE ZIPPER PROTEIN MERISTEM L1"/>
    <property type="match status" value="1"/>
</dbReference>
<dbReference type="SUPFAM" id="SSF46689">
    <property type="entry name" value="Homeodomain-like"/>
    <property type="match status" value="1"/>
</dbReference>
<dbReference type="InterPro" id="IPR002913">
    <property type="entry name" value="START_lipid-bd_dom"/>
</dbReference>
<dbReference type="GO" id="GO:0005634">
    <property type="term" value="C:nucleus"/>
    <property type="evidence" value="ECO:0007669"/>
    <property type="project" value="UniProtKB-SubCell"/>
</dbReference>
<dbReference type="InterPro" id="IPR009057">
    <property type="entry name" value="Homeodomain-like_sf"/>
</dbReference>
<dbReference type="InterPro" id="IPR023393">
    <property type="entry name" value="START-like_dom_sf"/>
</dbReference>
<dbReference type="Gramene" id="BGIOSGA000782-TA">
    <property type="protein sequence ID" value="BGIOSGA000782-PA"/>
    <property type="gene ID" value="BGIOSGA000782"/>
</dbReference>
<evidence type="ECO:0000313" key="11">
    <source>
        <dbReference type="EMBL" id="EEC71521.1"/>
    </source>
</evidence>